<organism evidence="1">
    <name type="scientific">candidate division WOR-3 bacterium</name>
    <dbReference type="NCBI Taxonomy" id="2052148"/>
    <lineage>
        <taxon>Bacteria</taxon>
        <taxon>Bacteria division WOR-3</taxon>
    </lineage>
</organism>
<reference evidence="1" key="1">
    <citation type="journal article" date="2020" name="mSystems">
        <title>Genome- and Community-Level Interaction Insights into Carbon Utilization and Element Cycling Functions of Hydrothermarchaeota in Hydrothermal Sediment.</title>
        <authorList>
            <person name="Zhou Z."/>
            <person name="Liu Y."/>
            <person name="Xu W."/>
            <person name="Pan J."/>
            <person name="Luo Z.H."/>
            <person name="Li M."/>
        </authorList>
    </citation>
    <scope>NUCLEOTIDE SEQUENCE [LARGE SCALE GENOMIC DNA]</scope>
    <source>
        <strain evidence="1">SpSt-697</strain>
    </source>
</reference>
<dbReference type="InterPro" id="IPR027417">
    <property type="entry name" value="P-loop_NTPase"/>
</dbReference>
<dbReference type="SUPFAM" id="SSF52540">
    <property type="entry name" value="P-loop containing nucleoside triphosphate hydrolases"/>
    <property type="match status" value="1"/>
</dbReference>
<evidence type="ECO:0008006" key="2">
    <source>
        <dbReference type="Google" id="ProtNLM"/>
    </source>
</evidence>
<name>A0A7V3ZUS5_UNCW3</name>
<sequence length="368" mass="43530">MVGSVDNFQKIIGHKEIITFLKKLKNMPFIHSLIFYGKKGIGKRTLALVFAQYLACLNKEKAPCGECPHCRMIGDLEYPYLEIIFPGWENVKTIKEEEKYESLLDLRSQHRLFEMRPETSKKESITIDVIREIKERIKMKADEYRIYLIIDAERMTQEAANAFLKTLEEPPERVFFILTTSQIHKLPATIRSRCYLLKFSSLEPKAIEEFLVKKGWPLDTAKKASAFSFGSLRTALQLINRGEKIFPEEVIKFAEIRKREVGYYFFRNFYEKYSETDYDTIVSFIKDLIFLYRGLLYQKLGYINLFEIDPHLKVIAERKTYEEIIISLYKLNQLYEECEYNLNKKLILFHLYSSLTDEKSFTYQSLDI</sequence>
<dbReference type="Pfam" id="PF13177">
    <property type="entry name" value="DNA_pol3_delta2"/>
    <property type="match status" value="1"/>
</dbReference>
<accession>A0A7V3ZUS5</accession>
<protein>
    <recommendedName>
        <fullName evidence="2">DNA-directed DNA polymerase</fullName>
    </recommendedName>
</protein>
<comment type="caution">
    <text evidence="1">The sequence shown here is derived from an EMBL/GenBank/DDBJ whole genome shotgun (WGS) entry which is preliminary data.</text>
</comment>
<gene>
    <name evidence="1" type="ORF">ENU74_03175</name>
</gene>
<dbReference type="AlphaFoldDB" id="A0A7V3ZUS5"/>
<proteinExistence type="predicted"/>
<evidence type="ECO:0000313" key="1">
    <source>
        <dbReference type="EMBL" id="HGK63577.1"/>
    </source>
</evidence>
<dbReference type="PANTHER" id="PTHR11669:SF8">
    <property type="entry name" value="DNA POLYMERASE III SUBUNIT DELTA"/>
    <property type="match status" value="1"/>
</dbReference>
<dbReference type="GO" id="GO:0006261">
    <property type="term" value="P:DNA-templated DNA replication"/>
    <property type="evidence" value="ECO:0007669"/>
    <property type="project" value="TreeGrafter"/>
</dbReference>
<dbReference type="Gene3D" id="3.40.50.300">
    <property type="entry name" value="P-loop containing nucleotide triphosphate hydrolases"/>
    <property type="match status" value="1"/>
</dbReference>
<dbReference type="PANTHER" id="PTHR11669">
    <property type="entry name" value="REPLICATION FACTOR C / DNA POLYMERASE III GAMMA-TAU SUBUNIT"/>
    <property type="match status" value="1"/>
</dbReference>
<dbReference type="InterPro" id="IPR050238">
    <property type="entry name" value="DNA_Rep/Repair_Clamp_Loader"/>
</dbReference>
<dbReference type="EMBL" id="DTDR01000082">
    <property type="protein sequence ID" value="HGK63577.1"/>
    <property type="molecule type" value="Genomic_DNA"/>
</dbReference>